<keyword evidence="2" id="KW-1133">Transmembrane helix</keyword>
<feature type="region of interest" description="Disordered" evidence="1">
    <location>
        <begin position="384"/>
        <end position="403"/>
    </location>
</feature>
<reference evidence="3 4" key="1">
    <citation type="submission" date="2018-06" db="EMBL/GenBank/DDBJ databases">
        <title>A transcriptomic atlas of mushroom development highlights an independent origin of complex multicellularity.</title>
        <authorList>
            <consortium name="DOE Joint Genome Institute"/>
            <person name="Krizsan K."/>
            <person name="Almasi E."/>
            <person name="Merenyi Z."/>
            <person name="Sahu N."/>
            <person name="Viragh M."/>
            <person name="Koszo T."/>
            <person name="Mondo S."/>
            <person name="Kiss B."/>
            <person name="Balint B."/>
            <person name="Kues U."/>
            <person name="Barry K."/>
            <person name="Hegedus J.C."/>
            <person name="Henrissat B."/>
            <person name="Johnson J."/>
            <person name="Lipzen A."/>
            <person name="Ohm R."/>
            <person name="Nagy I."/>
            <person name="Pangilinan J."/>
            <person name="Yan J."/>
            <person name="Xiong Y."/>
            <person name="Grigoriev I.V."/>
            <person name="Hibbett D.S."/>
            <person name="Nagy L.G."/>
        </authorList>
    </citation>
    <scope>NUCLEOTIDE SEQUENCE [LARGE SCALE GENOMIC DNA]</scope>
    <source>
        <strain evidence="3 4">SZMC22713</strain>
    </source>
</reference>
<keyword evidence="2" id="KW-0812">Transmembrane</keyword>
<evidence type="ECO:0000313" key="4">
    <source>
        <dbReference type="Proteomes" id="UP000294933"/>
    </source>
</evidence>
<proteinExistence type="predicted"/>
<evidence type="ECO:0000256" key="1">
    <source>
        <dbReference type="SAM" id="MobiDB-lite"/>
    </source>
</evidence>
<feature type="transmembrane region" description="Helical" evidence="2">
    <location>
        <begin position="253"/>
        <end position="278"/>
    </location>
</feature>
<protein>
    <submittedName>
        <fullName evidence="3">Uncharacterized protein</fullName>
    </submittedName>
</protein>
<gene>
    <name evidence="3" type="ORF">BD410DRAFT_193950</name>
</gene>
<dbReference type="Proteomes" id="UP000294933">
    <property type="component" value="Unassembled WGS sequence"/>
</dbReference>
<name>A0A4Y7Q4X0_9AGAM</name>
<dbReference type="STRING" id="50990.A0A4Y7Q4X0"/>
<dbReference type="EMBL" id="ML170173">
    <property type="protein sequence ID" value="TDL22707.1"/>
    <property type="molecule type" value="Genomic_DNA"/>
</dbReference>
<accession>A0A4Y7Q4X0</accession>
<dbReference type="AlphaFoldDB" id="A0A4Y7Q4X0"/>
<keyword evidence="4" id="KW-1185">Reference proteome</keyword>
<keyword evidence="2" id="KW-0472">Membrane</keyword>
<organism evidence="3 4">
    <name type="scientific">Rickenella mellea</name>
    <dbReference type="NCBI Taxonomy" id="50990"/>
    <lineage>
        <taxon>Eukaryota</taxon>
        <taxon>Fungi</taxon>
        <taxon>Dikarya</taxon>
        <taxon>Basidiomycota</taxon>
        <taxon>Agaricomycotina</taxon>
        <taxon>Agaricomycetes</taxon>
        <taxon>Hymenochaetales</taxon>
        <taxon>Rickenellaceae</taxon>
        <taxon>Rickenella</taxon>
    </lineage>
</organism>
<dbReference type="VEuPathDB" id="FungiDB:BD410DRAFT_193950"/>
<sequence>MSLYNSAAAAELRLLTGGAQIFDDTNPLFDYQGHWTVINQVEEFNSSSHIASASDAAAEIGPFRGTFIWVYGTIITGQPAVQFSLDHALSNDTKYYAGSVPSYHRRLYASQLDPRSDHVLEMKTIDHGNFTLDFAVVGNFRPAIGQVSKIDGGSTNTPSSVLSKSSTIPVQPTISNSHITALPPHFITAAVTPSSLADIATDVVPTVTTSSSTETTLTSLHSETSIPSIITPIQPVASGSGSHVADMCMGSTMWIVGAFLGVVVLLGLFTLSLHFFCLRRTRLERSQLSTRPKKLQRRLLHSLISPRSPILPCHRRCLATMCQPRRNTRQTGSRRDQTQYLVHDRLLSSPSSAVNLSLENDAAVLDISWRQSSGISFATRVTYGSTSSSASDDETDGEVWLVR</sequence>
<evidence type="ECO:0000256" key="2">
    <source>
        <dbReference type="SAM" id="Phobius"/>
    </source>
</evidence>
<evidence type="ECO:0000313" key="3">
    <source>
        <dbReference type="EMBL" id="TDL22707.1"/>
    </source>
</evidence>